<feature type="compositionally biased region" description="Basic and acidic residues" evidence="1">
    <location>
        <begin position="1"/>
        <end position="12"/>
    </location>
</feature>
<feature type="region of interest" description="Disordered" evidence="1">
    <location>
        <begin position="86"/>
        <end position="105"/>
    </location>
</feature>
<protein>
    <recommendedName>
        <fullName evidence="4">FHA domain-containing protein</fullName>
    </recommendedName>
</protein>
<evidence type="ECO:0000313" key="3">
    <source>
        <dbReference type="Proteomes" id="UP000703720"/>
    </source>
</evidence>
<keyword evidence="3" id="KW-1185">Reference proteome</keyword>
<feature type="region of interest" description="Disordered" evidence="1">
    <location>
        <begin position="128"/>
        <end position="173"/>
    </location>
</feature>
<dbReference type="Proteomes" id="UP000703720">
    <property type="component" value="Unassembled WGS sequence"/>
</dbReference>
<name>A0ABS4WV11_9MICO</name>
<proteinExistence type="predicted"/>
<evidence type="ECO:0000313" key="2">
    <source>
        <dbReference type="EMBL" id="MBP2379808.1"/>
    </source>
</evidence>
<comment type="caution">
    <text evidence="2">The sequence shown here is derived from an EMBL/GenBank/DDBJ whole genome shotgun (WGS) entry which is preliminary data.</text>
</comment>
<feature type="compositionally biased region" description="Basic and acidic residues" evidence="1">
    <location>
        <begin position="95"/>
        <end position="104"/>
    </location>
</feature>
<reference evidence="2 3" key="1">
    <citation type="submission" date="2021-03" db="EMBL/GenBank/DDBJ databases">
        <title>Sequencing the genomes of 1000 actinobacteria strains.</title>
        <authorList>
            <person name="Klenk H.-P."/>
        </authorList>
    </citation>
    <scope>NUCLEOTIDE SEQUENCE [LARGE SCALE GENOMIC DNA]</scope>
    <source>
        <strain evidence="2 3">DSM 13468</strain>
    </source>
</reference>
<dbReference type="RefSeq" id="WP_210098818.1">
    <property type="nucleotide sequence ID" value="NZ_BAAAIO010000002.1"/>
</dbReference>
<evidence type="ECO:0000256" key="1">
    <source>
        <dbReference type="SAM" id="MobiDB-lite"/>
    </source>
</evidence>
<gene>
    <name evidence="2" type="ORF">JOF42_003303</name>
</gene>
<evidence type="ECO:0008006" key="4">
    <source>
        <dbReference type="Google" id="ProtNLM"/>
    </source>
</evidence>
<sequence length="173" mass="19105">MNARHIDDRPDEGYTPTTTHAEFGAGNPRLRVSRDDLRSEFALEVDVVRIGSGADNELRLEDADPVHATITHDDRDEYVVELHGEGEMNTNPDADATHPGERKQTLRTGARFTVGPWELVFARDEFADHGRPFGGRQGGEYSDQPLQPSRPGYDEAASVEADAPTHPDSAEEN</sequence>
<accession>A0ABS4WV11</accession>
<feature type="compositionally biased region" description="Basic and acidic residues" evidence="1">
    <location>
        <begin position="163"/>
        <end position="173"/>
    </location>
</feature>
<dbReference type="InterPro" id="IPR008984">
    <property type="entry name" value="SMAD_FHA_dom_sf"/>
</dbReference>
<feature type="region of interest" description="Disordered" evidence="1">
    <location>
        <begin position="1"/>
        <end position="27"/>
    </location>
</feature>
<dbReference type="CDD" id="cd00060">
    <property type="entry name" value="FHA"/>
    <property type="match status" value="1"/>
</dbReference>
<dbReference type="EMBL" id="JAGIOA010000001">
    <property type="protein sequence ID" value="MBP2379808.1"/>
    <property type="molecule type" value="Genomic_DNA"/>
</dbReference>
<organism evidence="2 3">
    <name type="scientific">Microbacterium phyllosphaerae</name>
    <dbReference type="NCBI Taxonomy" id="124798"/>
    <lineage>
        <taxon>Bacteria</taxon>
        <taxon>Bacillati</taxon>
        <taxon>Actinomycetota</taxon>
        <taxon>Actinomycetes</taxon>
        <taxon>Micrococcales</taxon>
        <taxon>Microbacteriaceae</taxon>
        <taxon>Microbacterium</taxon>
    </lineage>
</organism>
<dbReference type="SUPFAM" id="SSF49879">
    <property type="entry name" value="SMAD/FHA domain"/>
    <property type="match status" value="1"/>
</dbReference>